<feature type="domain" description="UvrD-like helicase C-terminal" evidence="14">
    <location>
        <begin position="304"/>
        <end position="554"/>
    </location>
</feature>
<dbReference type="Gene3D" id="1.10.150.80">
    <property type="entry name" value="HRDC domain"/>
    <property type="match status" value="1"/>
</dbReference>
<dbReference type="CDD" id="cd18807">
    <property type="entry name" value="SF1_C_UvrD"/>
    <property type="match status" value="1"/>
</dbReference>
<dbReference type="PANTHER" id="PTHR11070">
    <property type="entry name" value="UVRD / RECB / PCRA DNA HELICASE FAMILY MEMBER"/>
    <property type="match status" value="1"/>
</dbReference>
<dbReference type="GO" id="GO:0005829">
    <property type="term" value="C:cytosol"/>
    <property type="evidence" value="ECO:0007669"/>
    <property type="project" value="TreeGrafter"/>
</dbReference>
<evidence type="ECO:0000259" key="12">
    <source>
        <dbReference type="PROSITE" id="PS50967"/>
    </source>
</evidence>
<dbReference type="InterPro" id="IPR044876">
    <property type="entry name" value="HRDC_dom_sf"/>
</dbReference>
<keyword evidence="2 10" id="KW-0547">Nucleotide-binding</keyword>
<dbReference type="Pfam" id="PF13361">
    <property type="entry name" value="UvrD_C"/>
    <property type="match status" value="2"/>
</dbReference>
<dbReference type="FunFam" id="3.40.50.300:FF:001181">
    <property type="entry name" value="DNA helicase"/>
    <property type="match status" value="1"/>
</dbReference>
<comment type="similarity">
    <text evidence="1">Belongs to the helicase family. UvrD subfamily.</text>
</comment>
<dbReference type="GO" id="GO:0003677">
    <property type="term" value="F:DNA binding"/>
    <property type="evidence" value="ECO:0007669"/>
    <property type="project" value="InterPro"/>
</dbReference>
<accession>A0A7G6WWI1</accession>
<name>A0A7G6WWI1_9ACTN</name>
<gene>
    <name evidence="15" type="ORF">F1D05_11145</name>
</gene>
<feature type="compositionally biased region" description="Low complexity" evidence="11">
    <location>
        <begin position="584"/>
        <end position="604"/>
    </location>
</feature>
<evidence type="ECO:0000256" key="2">
    <source>
        <dbReference type="ARBA" id="ARBA00022741"/>
    </source>
</evidence>
<dbReference type="PROSITE" id="PS51217">
    <property type="entry name" value="UVRD_HELICASE_CTER"/>
    <property type="match status" value="1"/>
</dbReference>
<feature type="domain" description="HRDC" evidence="12">
    <location>
        <begin position="637"/>
        <end position="709"/>
    </location>
</feature>
<dbReference type="InterPro" id="IPR000212">
    <property type="entry name" value="DNA_helicase_UvrD/REP"/>
</dbReference>
<dbReference type="SMART" id="SM00341">
    <property type="entry name" value="HRDC"/>
    <property type="match status" value="1"/>
</dbReference>
<evidence type="ECO:0000256" key="6">
    <source>
        <dbReference type="ARBA" id="ARBA00023235"/>
    </source>
</evidence>
<evidence type="ECO:0000259" key="14">
    <source>
        <dbReference type="PROSITE" id="PS51217"/>
    </source>
</evidence>
<dbReference type="CDD" id="cd17932">
    <property type="entry name" value="DEXQc_UvrD"/>
    <property type="match status" value="1"/>
</dbReference>
<keyword evidence="16" id="KW-1185">Reference proteome</keyword>
<dbReference type="EMBL" id="CP043661">
    <property type="protein sequence ID" value="QNE18346.1"/>
    <property type="molecule type" value="Genomic_DNA"/>
</dbReference>
<evidence type="ECO:0000256" key="10">
    <source>
        <dbReference type="PROSITE-ProRule" id="PRU00560"/>
    </source>
</evidence>
<dbReference type="InterPro" id="IPR014017">
    <property type="entry name" value="DNA_helicase_UvrD-like_C"/>
</dbReference>
<feature type="region of interest" description="Disordered" evidence="11">
    <location>
        <begin position="558"/>
        <end position="609"/>
    </location>
</feature>
<dbReference type="GO" id="GO:0000725">
    <property type="term" value="P:recombinational repair"/>
    <property type="evidence" value="ECO:0007669"/>
    <property type="project" value="TreeGrafter"/>
</dbReference>
<dbReference type="Proteomes" id="UP000515563">
    <property type="component" value="Chromosome"/>
</dbReference>
<dbReference type="Gene3D" id="1.10.10.160">
    <property type="match status" value="1"/>
</dbReference>
<reference evidence="16" key="1">
    <citation type="submission" date="2019-09" db="EMBL/GenBank/DDBJ databases">
        <title>Antimicrobial potential of Antarctic Bacteria.</title>
        <authorList>
            <person name="Benaud N."/>
            <person name="Edwards R.J."/>
            <person name="Ferrari B.C."/>
        </authorList>
    </citation>
    <scope>NUCLEOTIDE SEQUENCE [LARGE SCALE GENOMIC DNA]</scope>
    <source>
        <strain evidence="16">SPB151</strain>
    </source>
</reference>
<dbReference type="Pfam" id="PF00580">
    <property type="entry name" value="UvrD-helicase"/>
    <property type="match status" value="1"/>
</dbReference>
<evidence type="ECO:0000256" key="7">
    <source>
        <dbReference type="ARBA" id="ARBA00034617"/>
    </source>
</evidence>
<evidence type="ECO:0000256" key="5">
    <source>
        <dbReference type="ARBA" id="ARBA00022840"/>
    </source>
</evidence>
<dbReference type="Gene3D" id="3.40.50.300">
    <property type="entry name" value="P-loop containing nucleotide triphosphate hydrolases"/>
    <property type="match status" value="3"/>
</dbReference>
<feature type="domain" description="UvrD-like helicase ATP-binding" evidence="13">
    <location>
        <begin position="22"/>
        <end position="303"/>
    </location>
</feature>
<evidence type="ECO:0000256" key="4">
    <source>
        <dbReference type="ARBA" id="ARBA00022806"/>
    </source>
</evidence>
<reference evidence="15 16" key="2">
    <citation type="journal article" date="2020" name="Microbiol. Resour. Announc.">
        <title>Antarctic desert soil bacteria exhibit high novel natural product potential, evaluated through long-read genome sequencing and comparative genomics.</title>
        <authorList>
            <person name="Benaud N."/>
            <person name="Edwards R.J."/>
            <person name="Amos T.G."/>
            <person name="D'Agostino P.M."/>
            <person name="Gutierrez-Chavez C."/>
            <person name="Montgomery K."/>
            <person name="Nicetic I."/>
            <person name="Ferrari B.C."/>
        </authorList>
    </citation>
    <scope>NUCLEOTIDE SEQUENCE [LARGE SCALE GENOMIC DNA]</scope>
    <source>
        <strain evidence="15 16">SPB151</strain>
    </source>
</reference>
<evidence type="ECO:0000256" key="8">
    <source>
        <dbReference type="ARBA" id="ARBA00034808"/>
    </source>
</evidence>
<dbReference type="PANTHER" id="PTHR11070:SF69">
    <property type="entry name" value="ATP-DEPENDENT DNA HELICASE UVRD2"/>
    <property type="match status" value="1"/>
</dbReference>
<dbReference type="EC" id="5.6.2.4" evidence="8"/>
<organism evidence="15 16">
    <name type="scientific">Kribbella qitaiheensis</name>
    <dbReference type="NCBI Taxonomy" id="1544730"/>
    <lineage>
        <taxon>Bacteria</taxon>
        <taxon>Bacillati</taxon>
        <taxon>Actinomycetota</taxon>
        <taxon>Actinomycetes</taxon>
        <taxon>Propionibacteriales</taxon>
        <taxon>Kribbellaceae</taxon>
        <taxon>Kribbella</taxon>
    </lineage>
</organism>
<evidence type="ECO:0000256" key="11">
    <source>
        <dbReference type="SAM" id="MobiDB-lite"/>
    </source>
</evidence>
<dbReference type="KEGG" id="kqi:F1D05_11145"/>
<dbReference type="PROSITE" id="PS51198">
    <property type="entry name" value="UVRD_HELICASE_ATP_BIND"/>
    <property type="match status" value="1"/>
</dbReference>
<keyword evidence="3 10" id="KW-0378">Hydrolase</keyword>
<evidence type="ECO:0000256" key="9">
    <source>
        <dbReference type="ARBA" id="ARBA00048988"/>
    </source>
</evidence>
<dbReference type="AlphaFoldDB" id="A0A7G6WWI1"/>
<proteinExistence type="inferred from homology"/>
<dbReference type="GO" id="GO:0016787">
    <property type="term" value="F:hydrolase activity"/>
    <property type="evidence" value="ECO:0007669"/>
    <property type="project" value="UniProtKB-UniRule"/>
</dbReference>
<keyword evidence="6" id="KW-0413">Isomerase</keyword>
<evidence type="ECO:0000259" key="13">
    <source>
        <dbReference type="PROSITE" id="PS51198"/>
    </source>
</evidence>
<dbReference type="PROSITE" id="PS50967">
    <property type="entry name" value="HRDC"/>
    <property type="match status" value="1"/>
</dbReference>
<evidence type="ECO:0000313" key="16">
    <source>
        <dbReference type="Proteomes" id="UP000515563"/>
    </source>
</evidence>
<dbReference type="GO" id="GO:0033202">
    <property type="term" value="C:DNA helicase complex"/>
    <property type="evidence" value="ECO:0007669"/>
    <property type="project" value="TreeGrafter"/>
</dbReference>
<evidence type="ECO:0000256" key="3">
    <source>
        <dbReference type="ARBA" id="ARBA00022801"/>
    </source>
</evidence>
<dbReference type="GO" id="GO:0043138">
    <property type="term" value="F:3'-5' DNA helicase activity"/>
    <property type="evidence" value="ECO:0007669"/>
    <property type="project" value="UniProtKB-EC"/>
</dbReference>
<dbReference type="Pfam" id="PF00570">
    <property type="entry name" value="HRDC"/>
    <property type="match status" value="1"/>
</dbReference>
<evidence type="ECO:0000256" key="1">
    <source>
        <dbReference type="ARBA" id="ARBA00009922"/>
    </source>
</evidence>
<dbReference type="SUPFAM" id="SSF52540">
    <property type="entry name" value="P-loop containing nucleoside triphosphate hydrolases"/>
    <property type="match status" value="1"/>
</dbReference>
<sequence length="709" mass="77211">MSQSVSNITQSVAGKSADELLEALDPEQRAVATALHGPVVVMAGAGTGKTRAITHRIAYGVRTGTFDPARVLAVTFTQRAAGEMRGRLAQLGTNGVQARTFHSAALRQARWFWPKVFGGELPPIIDRKFPLLTEASNRCRVRVDTPALRDLAGEVEWAKVSNVRPDDYAKVAPQSGRALAAFDPATIARVFAAYEDVKIERGRIDLEDVLLCAVALLAEDERVAAEIRRQYRTFVVDEYQDVSPLQQSLLDLWLGGREDVCVVGDPAQTIYSWAGADPENLVRFAQRHPSAAVIKLIRDYRSTPQIVDVANKVLDAAGPTGLPGRVTLRSQRDAGPTPTYREYPDEVAEADAVARAIARLQDSGTALRDIAVLFRTNAQSENFEQALAERKIPAVLKGAERFFERPEIRQAAMLLRGQAKAGGASDDDLVETVTGILGGAGWTLDPPEGKGAVRDRWESLSALVTMTSDFAKANPKAGFGDLMAELDRRASIQHAPLAEGVTLATLHAAKGLEWGCVFIVGAHEGTLPITYAQTPAQVEEERRLFYVGVTRAKDQLSVSWSTSRSPGGRGTRGPTRFLDPIGVRTSSRPSEWESSSPRSTTPRVSRSDKPIPKCRVCGRGLLEAAARKLGRCEDCPGSMDQKLYDALLEWRAERAAEEGMPAFVIFTDATLIAIAETRPTDERELIRIPGIGRTKVTKYGEPVINICTR</sequence>
<protein>
    <recommendedName>
        <fullName evidence="8">DNA 3'-5' helicase</fullName>
        <ecNumber evidence="8">5.6.2.4</ecNumber>
    </recommendedName>
</protein>
<feature type="compositionally biased region" description="Low complexity" evidence="11">
    <location>
        <begin position="561"/>
        <end position="576"/>
    </location>
</feature>
<comment type="catalytic activity">
    <reaction evidence="7">
        <text>Couples ATP hydrolysis with the unwinding of duplex DNA by translocating in the 3'-5' direction.</text>
        <dbReference type="EC" id="5.6.2.4"/>
    </reaction>
</comment>
<dbReference type="InterPro" id="IPR014016">
    <property type="entry name" value="UvrD-like_ATP-bd"/>
</dbReference>
<dbReference type="InterPro" id="IPR002121">
    <property type="entry name" value="HRDC_dom"/>
</dbReference>
<evidence type="ECO:0000313" key="15">
    <source>
        <dbReference type="EMBL" id="QNE18346.1"/>
    </source>
</evidence>
<keyword evidence="4 10" id="KW-0347">Helicase</keyword>
<dbReference type="GO" id="GO:0005524">
    <property type="term" value="F:ATP binding"/>
    <property type="evidence" value="ECO:0007669"/>
    <property type="project" value="UniProtKB-UniRule"/>
</dbReference>
<comment type="catalytic activity">
    <reaction evidence="9">
        <text>ATP + H2O = ADP + phosphate + H(+)</text>
        <dbReference type="Rhea" id="RHEA:13065"/>
        <dbReference type="ChEBI" id="CHEBI:15377"/>
        <dbReference type="ChEBI" id="CHEBI:15378"/>
        <dbReference type="ChEBI" id="CHEBI:30616"/>
        <dbReference type="ChEBI" id="CHEBI:43474"/>
        <dbReference type="ChEBI" id="CHEBI:456216"/>
        <dbReference type="EC" id="5.6.2.4"/>
    </reaction>
</comment>
<dbReference type="SUPFAM" id="SSF47819">
    <property type="entry name" value="HRDC-like"/>
    <property type="match status" value="1"/>
</dbReference>
<dbReference type="InterPro" id="IPR027417">
    <property type="entry name" value="P-loop_NTPase"/>
</dbReference>
<dbReference type="InterPro" id="IPR010997">
    <property type="entry name" value="HRDC-like_sf"/>
</dbReference>
<feature type="binding site" evidence="10">
    <location>
        <begin position="43"/>
        <end position="50"/>
    </location>
    <ligand>
        <name>ATP</name>
        <dbReference type="ChEBI" id="CHEBI:30616"/>
    </ligand>
</feature>
<keyword evidence="5 10" id="KW-0067">ATP-binding</keyword>
<dbReference type="RefSeq" id="WP_185447423.1">
    <property type="nucleotide sequence ID" value="NZ_CP043661.1"/>
</dbReference>
<dbReference type="InterPro" id="IPR013986">
    <property type="entry name" value="DExx_box_DNA_helicase_dom_sf"/>
</dbReference>